<organism evidence="2 3">
    <name type="scientific">Aquamicrobium defluvii</name>
    <dbReference type="NCBI Taxonomy" id="69279"/>
    <lineage>
        <taxon>Bacteria</taxon>
        <taxon>Pseudomonadati</taxon>
        <taxon>Pseudomonadota</taxon>
        <taxon>Alphaproteobacteria</taxon>
        <taxon>Hyphomicrobiales</taxon>
        <taxon>Phyllobacteriaceae</taxon>
        <taxon>Aquamicrobium</taxon>
    </lineage>
</organism>
<protein>
    <submittedName>
        <fullName evidence="2">Uncharacterized protein</fullName>
    </submittedName>
</protein>
<keyword evidence="1" id="KW-0472">Membrane</keyword>
<proteinExistence type="predicted"/>
<keyword evidence="1" id="KW-0812">Transmembrane</keyword>
<reference evidence="2 3" key="1">
    <citation type="submission" date="2014-02" db="EMBL/GenBank/DDBJ databases">
        <title>Aquamicrobium defluvii Genome sequencing.</title>
        <authorList>
            <person name="Wang X."/>
        </authorList>
    </citation>
    <scope>NUCLEOTIDE SEQUENCE [LARGE SCALE GENOMIC DNA]</scope>
    <source>
        <strain evidence="2 3">W13Z1</strain>
    </source>
</reference>
<sequence>MEYPTERRQNFIKNSFYSFFNFYYVACGFRYISFYAYLMAQKLCNLETTMRDMAYILLILYFNI</sequence>
<dbReference type="Proteomes" id="UP000019849">
    <property type="component" value="Unassembled WGS sequence"/>
</dbReference>
<name>A0A011UUV2_9HYPH</name>
<comment type="caution">
    <text evidence="2">The sequence shown here is derived from an EMBL/GenBank/DDBJ whole genome shotgun (WGS) entry which is preliminary data.</text>
</comment>
<evidence type="ECO:0000313" key="2">
    <source>
        <dbReference type="EMBL" id="EXL10016.1"/>
    </source>
</evidence>
<dbReference type="HOGENOM" id="CLU_2857898_0_0_5"/>
<evidence type="ECO:0000256" key="1">
    <source>
        <dbReference type="SAM" id="Phobius"/>
    </source>
</evidence>
<feature type="transmembrane region" description="Helical" evidence="1">
    <location>
        <begin position="20"/>
        <end position="40"/>
    </location>
</feature>
<dbReference type="EMBL" id="JENY01000003">
    <property type="protein sequence ID" value="EXL10016.1"/>
    <property type="molecule type" value="Genomic_DNA"/>
</dbReference>
<accession>A0A011UUV2</accession>
<dbReference type="AlphaFoldDB" id="A0A011UUV2"/>
<keyword evidence="1" id="KW-1133">Transmembrane helix</keyword>
<evidence type="ECO:0000313" key="3">
    <source>
        <dbReference type="Proteomes" id="UP000019849"/>
    </source>
</evidence>
<gene>
    <name evidence="2" type="ORF">BG36_14405</name>
</gene>